<reference evidence="3" key="1">
    <citation type="journal article" date="2015" name="BMC Genomics">
        <title>Genomic and transcriptomic analysis of the endophytic fungus Pestalotiopsis fici reveals its lifestyle and high potential for synthesis of natural products.</title>
        <authorList>
            <person name="Wang X."/>
            <person name="Zhang X."/>
            <person name="Liu L."/>
            <person name="Xiang M."/>
            <person name="Wang W."/>
            <person name="Sun X."/>
            <person name="Che Y."/>
            <person name="Guo L."/>
            <person name="Liu G."/>
            <person name="Guo L."/>
            <person name="Wang C."/>
            <person name="Yin W.B."/>
            <person name="Stadler M."/>
            <person name="Zhang X."/>
            <person name="Liu X."/>
        </authorList>
    </citation>
    <scope>NUCLEOTIDE SEQUENCE [LARGE SCALE GENOMIC DNA]</scope>
    <source>
        <strain evidence="3">W106-1 / CGMCC3.15140</strain>
    </source>
</reference>
<evidence type="ECO:0000259" key="1">
    <source>
        <dbReference type="Pfam" id="PF08241"/>
    </source>
</evidence>
<protein>
    <recommendedName>
        <fullName evidence="1">Methyltransferase type 11 domain-containing protein</fullName>
    </recommendedName>
</protein>
<dbReference type="OMA" id="RPLHAMT"/>
<organism evidence="2 3">
    <name type="scientific">Pestalotiopsis fici (strain W106-1 / CGMCC3.15140)</name>
    <dbReference type="NCBI Taxonomy" id="1229662"/>
    <lineage>
        <taxon>Eukaryota</taxon>
        <taxon>Fungi</taxon>
        <taxon>Dikarya</taxon>
        <taxon>Ascomycota</taxon>
        <taxon>Pezizomycotina</taxon>
        <taxon>Sordariomycetes</taxon>
        <taxon>Xylariomycetidae</taxon>
        <taxon>Amphisphaeriales</taxon>
        <taxon>Sporocadaceae</taxon>
        <taxon>Pestalotiopsis</taxon>
    </lineage>
</organism>
<accession>W3XK19</accession>
<dbReference type="PANTHER" id="PTHR43861:SF1">
    <property type="entry name" value="TRANS-ACONITATE 2-METHYLTRANSFERASE"/>
    <property type="match status" value="1"/>
</dbReference>
<dbReference type="SUPFAM" id="SSF53335">
    <property type="entry name" value="S-adenosyl-L-methionine-dependent methyltransferases"/>
    <property type="match status" value="1"/>
</dbReference>
<dbReference type="PANTHER" id="PTHR43861">
    <property type="entry name" value="TRANS-ACONITATE 2-METHYLTRANSFERASE-RELATED"/>
    <property type="match status" value="1"/>
</dbReference>
<sequence length="257" mass="29023">MSNEAGASNAVSASQNIYDTAEFFQGYIKLDRQVLGLDGAPEWPQLRAMLPNIQESQILDLGCGMGWFARWAKQQGAAHILGLDLSQNMLDRAVELTNMDNIEYQRADLNQLNLAPGKYDLVFSSLAFHYLVNLKGLFAEIQQALKPGGKLVFSIEHPIFTGPTRGGIISDAEGRLIWPLDAYHREGLRHRNWFVDGVEKQHHTLGTYINTLFQSGFELTDFVEWCPTEDDLKKFPGWEKEFIRPTFLLMGAIKKCS</sequence>
<dbReference type="GeneID" id="19265186"/>
<dbReference type="Pfam" id="PF08241">
    <property type="entry name" value="Methyltransf_11"/>
    <property type="match status" value="1"/>
</dbReference>
<dbReference type="eggNOG" id="KOG1269">
    <property type="taxonomic scope" value="Eukaryota"/>
</dbReference>
<dbReference type="AlphaFoldDB" id="W3XK19"/>
<dbReference type="CDD" id="cd02440">
    <property type="entry name" value="AdoMet_MTases"/>
    <property type="match status" value="1"/>
</dbReference>
<dbReference type="InParanoid" id="W3XK19"/>
<gene>
    <name evidence="2" type="ORF">PFICI_00173</name>
</gene>
<dbReference type="Gene3D" id="3.40.50.150">
    <property type="entry name" value="Vaccinia Virus protein VP39"/>
    <property type="match status" value="1"/>
</dbReference>
<proteinExistence type="predicted"/>
<dbReference type="HOGENOM" id="CLU_049749_4_0_1"/>
<feature type="domain" description="Methyltransferase type 11" evidence="1">
    <location>
        <begin position="59"/>
        <end position="153"/>
    </location>
</feature>
<dbReference type="InterPro" id="IPR013216">
    <property type="entry name" value="Methyltransf_11"/>
</dbReference>
<dbReference type="RefSeq" id="XP_007826945.1">
    <property type="nucleotide sequence ID" value="XM_007828754.1"/>
</dbReference>
<dbReference type="OrthoDB" id="66144at2759"/>
<dbReference type="GO" id="GO:0008757">
    <property type="term" value="F:S-adenosylmethionine-dependent methyltransferase activity"/>
    <property type="evidence" value="ECO:0007669"/>
    <property type="project" value="InterPro"/>
</dbReference>
<dbReference type="KEGG" id="pfy:PFICI_00173"/>
<keyword evidence="3" id="KW-1185">Reference proteome</keyword>
<name>W3XK19_PESFW</name>
<evidence type="ECO:0000313" key="2">
    <source>
        <dbReference type="EMBL" id="ETS86345.1"/>
    </source>
</evidence>
<dbReference type="Proteomes" id="UP000030651">
    <property type="component" value="Unassembled WGS sequence"/>
</dbReference>
<dbReference type="EMBL" id="KI912109">
    <property type="protein sequence ID" value="ETS86345.1"/>
    <property type="molecule type" value="Genomic_DNA"/>
</dbReference>
<evidence type="ECO:0000313" key="3">
    <source>
        <dbReference type="Proteomes" id="UP000030651"/>
    </source>
</evidence>
<dbReference type="InterPro" id="IPR029063">
    <property type="entry name" value="SAM-dependent_MTases_sf"/>
</dbReference>